<proteinExistence type="predicted"/>
<dbReference type="EMBL" id="CADEAL010004192">
    <property type="protein sequence ID" value="CAB1453920.1"/>
    <property type="molecule type" value="Genomic_DNA"/>
</dbReference>
<dbReference type="Proteomes" id="UP001153269">
    <property type="component" value="Unassembled WGS sequence"/>
</dbReference>
<evidence type="ECO:0000313" key="1">
    <source>
        <dbReference type="EMBL" id="CAB1453920.1"/>
    </source>
</evidence>
<sequence length="170" mass="18840">MCRTHKMNTSCSLEDDASLYDKLLNNSGMPLSLDCKAFFGYSGESRRPIIYWMKGEKFVEELAGHIKEKVTVENQQLVQELCLDDPGPPPPPPPALDDVANLVRGGPLVSVAAPAHTAFAIDGHDDVLPPPRPVLGYVWDLSPCQDNLWFLVLVHFEDMPKPLYPPTSDL</sequence>
<reference evidence="1" key="1">
    <citation type="submission" date="2020-03" db="EMBL/GenBank/DDBJ databases">
        <authorList>
            <person name="Weist P."/>
        </authorList>
    </citation>
    <scope>NUCLEOTIDE SEQUENCE</scope>
</reference>
<comment type="caution">
    <text evidence="1">The sequence shown here is derived from an EMBL/GenBank/DDBJ whole genome shotgun (WGS) entry which is preliminary data.</text>
</comment>
<gene>
    <name evidence="1" type="ORF">PLEPLA_LOCUS41680</name>
</gene>
<dbReference type="AlphaFoldDB" id="A0A9N7VQI4"/>
<name>A0A9N7VQI4_PLEPL</name>
<dbReference type="Gene3D" id="2.60.40.10">
    <property type="entry name" value="Immunoglobulins"/>
    <property type="match status" value="1"/>
</dbReference>
<evidence type="ECO:0000313" key="2">
    <source>
        <dbReference type="Proteomes" id="UP001153269"/>
    </source>
</evidence>
<accession>A0A9N7VQI4</accession>
<protein>
    <submittedName>
        <fullName evidence="1">Uncharacterized protein</fullName>
    </submittedName>
</protein>
<keyword evidence="2" id="KW-1185">Reference proteome</keyword>
<organism evidence="1 2">
    <name type="scientific">Pleuronectes platessa</name>
    <name type="common">European plaice</name>
    <dbReference type="NCBI Taxonomy" id="8262"/>
    <lineage>
        <taxon>Eukaryota</taxon>
        <taxon>Metazoa</taxon>
        <taxon>Chordata</taxon>
        <taxon>Craniata</taxon>
        <taxon>Vertebrata</taxon>
        <taxon>Euteleostomi</taxon>
        <taxon>Actinopterygii</taxon>
        <taxon>Neopterygii</taxon>
        <taxon>Teleostei</taxon>
        <taxon>Neoteleostei</taxon>
        <taxon>Acanthomorphata</taxon>
        <taxon>Carangaria</taxon>
        <taxon>Pleuronectiformes</taxon>
        <taxon>Pleuronectoidei</taxon>
        <taxon>Pleuronectidae</taxon>
        <taxon>Pleuronectes</taxon>
    </lineage>
</organism>
<dbReference type="InterPro" id="IPR013783">
    <property type="entry name" value="Ig-like_fold"/>
</dbReference>